<dbReference type="EMBL" id="CAJOAZ010016648">
    <property type="protein sequence ID" value="CAF4307061.1"/>
    <property type="molecule type" value="Genomic_DNA"/>
</dbReference>
<gene>
    <name evidence="1" type="ORF">OXD698_LOCUS46416</name>
</gene>
<dbReference type="Proteomes" id="UP000663844">
    <property type="component" value="Unassembled WGS sequence"/>
</dbReference>
<comment type="caution">
    <text evidence="1">The sequence shown here is derived from an EMBL/GenBank/DDBJ whole genome shotgun (WGS) entry which is preliminary data.</text>
</comment>
<name>A0A820I6B4_9BILA</name>
<organism evidence="1 2">
    <name type="scientific">Adineta steineri</name>
    <dbReference type="NCBI Taxonomy" id="433720"/>
    <lineage>
        <taxon>Eukaryota</taxon>
        <taxon>Metazoa</taxon>
        <taxon>Spiralia</taxon>
        <taxon>Gnathifera</taxon>
        <taxon>Rotifera</taxon>
        <taxon>Eurotatoria</taxon>
        <taxon>Bdelloidea</taxon>
        <taxon>Adinetida</taxon>
        <taxon>Adinetidae</taxon>
        <taxon>Adineta</taxon>
    </lineage>
</organism>
<evidence type="ECO:0000313" key="2">
    <source>
        <dbReference type="Proteomes" id="UP000663844"/>
    </source>
</evidence>
<dbReference type="AlphaFoldDB" id="A0A820I6B4"/>
<sequence length="199" mass="23587">MNSNENFSSTIDKNTGQLTVINTQNKNLIYTEIILHAQSGLSKDDDILHDIYRFIRLSTSSLNRTTNITINVDESIEIQCTIEYEFIKYEDFDNYQPRINFTFYLKQNDSFYTAINQEYLNEINDIQIDNNATWIWKRSISYTVRLMNKEENYREYACIIVPDTLKIVDIFQDDNRICRTRIKIQNDNSSTIIFPQLSK</sequence>
<evidence type="ECO:0000313" key="1">
    <source>
        <dbReference type="EMBL" id="CAF4307061.1"/>
    </source>
</evidence>
<reference evidence="1" key="1">
    <citation type="submission" date="2021-02" db="EMBL/GenBank/DDBJ databases">
        <authorList>
            <person name="Nowell W R."/>
        </authorList>
    </citation>
    <scope>NUCLEOTIDE SEQUENCE</scope>
</reference>
<accession>A0A820I6B4</accession>
<proteinExistence type="predicted"/>
<protein>
    <submittedName>
        <fullName evidence="1">Uncharacterized protein</fullName>
    </submittedName>
</protein>